<dbReference type="eggNOG" id="ENOG502QQWQ">
    <property type="taxonomic scope" value="Eukaryota"/>
</dbReference>
<dbReference type="Pfam" id="PF11715">
    <property type="entry name" value="Beta-prop_Nup120_160"/>
    <property type="match status" value="1"/>
</dbReference>
<dbReference type="OMA" id="ILELYMI"/>
<proteinExistence type="predicted"/>
<feature type="domain" description="Nucleoporin Nup120/160 beta-propeller" evidence="4">
    <location>
        <begin position="75"/>
        <end position="416"/>
    </location>
</feature>
<dbReference type="GO" id="GO:0000973">
    <property type="term" value="P:post-transcriptional tethering of RNA polymerase II gene DNA at nuclear periphery"/>
    <property type="evidence" value="ECO:0007669"/>
    <property type="project" value="EnsemblFungi"/>
</dbReference>
<dbReference type="InParanoid" id="A7TTJ2"/>
<dbReference type="KEGG" id="vpo:Kpol_197p1"/>
<dbReference type="GO" id="GO:0000122">
    <property type="term" value="P:negative regulation of transcription by RNA polymerase II"/>
    <property type="evidence" value="ECO:0007669"/>
    <property type="project" value="EnsemblFungi"/>
</dbReference>
<dbReference type="STRING" id="436907.A7TTJ2"/>
<comment type="subcellular location">
    <subcellularLocation>
        <location evidence="1">Nucleus</location>
    </subcellularLocation>
</comment>
<dbReference type="RefSeq" id="XP_001642271.1">
    <property type="nucleotide sequence ID" value="XM_001642221.1"/>
</dbReference>
<dbReference type="OrthoDB" id="67716at2759"/>
<feature type="domain" description="Nucleoporin NUP120 helical" evidence="5">
    <location>
        <begin position="498"/>
        <end position="681"/>
    </location>
</feature>
<name>A7TTJ2_VANPO</name>
<dbReference type="PANTHER" id="PTHR21286:SF0">
    <property type="entry name" value="NUCLEAR PORE COMPLEX PROTEIN NUP160"/>
    <property type="match status" value="1"/>
</dbReference>
<dbReference type="GO" id="GO:0051664">
    <property type="term" value="P:nuclear pore localization"/>
    <property type="evidence" value="ECO:0007669"/>
    <property type="project" value="EnsemblFungi"/>
</dbReference>
<dbReference type="DNASU" id="5542405"/>
<dbReference type="GO" id="GO:0006611">
    <property type="term" value="P:protein export from nucleus"/>
    <property type="evidence" value="ECO:0007669"/>
    <property type="project" value="EnsemblFungi"/>
</dbReference>
<evidence type="ECO:0000313" key="7">
    <source>
        <dbReference type="Proteomes" id="UP000000267"/>
    </source>
</evidence>
<protein>
    <submittedName>
        <fullName evidence="6">Uncharacterized protein</fullName>
    </submittedName>
</protein>
<dbReference type="GO" id="GO:0017056">
    <property type="term" value="F:structural constituent of nuclear pore"/>
    <property type="evidence" value="ECO:0007669"/>
    <property type="project" value="EnsemblFungi"/>
</dbReference>
<sequence length="1023" mass="118742">MSLLSKLDVSPLQFQDPSKDGSKIINLNLDGSGDPLRLSELGESDYSNSIKVRDNEYVTYHLSNDYSVLTIYSMNDALQNKTINIKLPVQSTNKQHTSIVFVKDEAFNVEFILRNSIYLKISIPIDFIINNSSELNEDWFYVLQPYDFSVRKPHMLHRVSDNFSVVFLEDGGLVGLTSHGETDLEPILFNDNSYLQSITRLFSKSKHSKNSKVVSCSNYQSNFLIVLTEDCILKIWDLKKLILINEYNLFDVNNSDFIAGGLFDSCGNYLHLFNNLLTIYLPFTNGLFQVGTLDVDSSDKLTFQSKIVIPSNLPASSLWSLTDMRMINPLDLNLPETFLNIIVLWKSGTMSKLQILNILNESVDSYEWIDASNKDLEETRIESDIESSDFSKTLFKLTSRYPKAIVDRAIKVLEENGISIPLQEALDEEYLANLETLLRDIKGGCDEASSLTLYNDEIIVINCLQKYNYSIYKINCSLEKTYFDINDDSLNDDLSRYLRTVWGFSSTVPDHVLKNISHQFVGIITKSIPSTLTPNEKLTNIYKTSLESQLEITNINTLFRELSSFDVISILNTLIDNNLQVFNNSANTYVDAIKSESFSNIITMKCLKNLITVQNNFVLRILLTFTLLDFDYSVFEKQLNALLDLHYKQVLFISLYDLDKSKLSNELFKQTTKFGQGIKLYSYSDLTTFLQYATFKFYEIDINSNTYFQRYFNDMVVIDKGTNIIEKTELLEYIGWPYFIRDNKSNEFLMAILLFSCGKFGQSYEFFKLHDYVESIADSLPPFFIELTKENNENSWKPLILSFQSNYNHTLYYYELSLLFSKEGQHEYALSSIKKSLEYQMKDVEIEVPRDFKVKQLTQYLNMLIHFNMFREALDVLRFSHVVLSNDIRRDYFKLLLNKNDIDGNFFATLLNLCYTHEGQDMYLNPIDFDIIDGILVQKLRAFSWPTYKRLYSYRMLNKNERKAAEVVYDYSVQVHDNTSELKKCYLIIINILSSFEKENDQWILYNGEIITLHSLENRIEKL</sequence>
<gene>
    <name evidence="6" type="ORF">Kpol_197p1</name>
</gene>
<dbReference type="Proteomes" id="UP000000267">
    <property type="component" value="Unassembled WGS sequence"/>
</dbReference>
<organism evidence="7">
    <name type="scientific">Vanderwaltozyma polyspora (strain ATCC 22028 / DSM 70294 / BCRC 21397 / CBS 2163 / NBRC 10782 / NRRL Y-8283 / UCD 57-17)</name>
    <name type="common">Kluyveromyces polysporus</name>
    <dbReference type="NCBI Taxonomy" id="436907"/>
    <lineage>
        <taxon>Eukaryota</taxon>
        <taxon>Fungi</taxon>
        <taxon>Dikarya</taxon>
        <taxon>Ascomycota</taxon>
        <taxon>Saccharomycotina</taxon>
        <taxon>Saccharomycetes</taxon>
        <taxon>Saccharomycetales</taxon>
        <taxon>Saccharomycetaceae</taxon>
        <taxon>Vanderwaltozyma</taxon>
    </lineage>
</organism>
<evidence type="ECO:0000259" key="4">
    <source>
        <dbReference type="Pfam" id="PF11715"/>
    </source>
</evidence>
<dbReference type="InterPro" id="IPR055090">
    <property type="entry name" value="NUP120_helical_saccharomycetes"/>
</dbReference>
<dbReference type="AlphaFoldDB" id="A7TTJ2"/>
<dbReference type="PANTHER" id="PTHR21286">
    <property type="entry name" value="NUCLEAR PORE COMPLEX PROTEIN NUP160"/>
    <property type="match status" value="1"/>
</dbReference>
<dbReference type="EMBL" id="DS480578">
    <property type="protein sequence ID" value="EDO14413.1"/>
    <property type="molecule type" value="Genomic_DNA"/>
</dbReference>
<keyword evidence="3" id="KW-0539">Nucleus</keyword>
<keyword evidence="2" id="KW-0813">Transport</keyword>
<keyword evidence="7" id="KW-1185">Reference proteome</keyword>
<dbReference type="PhylomeDB" id="A7TTJ2"/>
<dbReference type="GO" id="GO:0006606">
    <property type="term" value="P:protein import into nucleus"/>
    <property type="evidence" value="ECO:0007669"/>
    <property type="project" value="EnsemblFungi"/>
</dbReference>
<dbReference type="HOGENOM" id="CLU_294409_0_0_1"/>
<dbReference type="GO" id="GO:0042802">
    <property type="term" value="F:identical protein binding"/>
    <property type="evidence" value="ECO:0007669"/>
    <property type="project" value="EnsemblFungi"/>
</dbReference>
<reference evidence="6 7" key="1">
    <citation type="journal article" date="2007" name="Proc. Natl. Acad. Sci. U.S.A.">
        <title>Independent sorting-out of thousands of duplicated gene pairs in two yeast species descended from a whole-genome duplication.</title>
        <authorList>
            <person name="Scannell D.R."/>
            <person name="Frank A.C."/>
            <person name="Conant G.C."/>
            <person name="Byrne K.P."/>
            <person name="Woolfit M."/>
            <person name="Wolfe K.H."/>
        </authorList>
    </citation>
    <scope>NUCLEOTIDE SEQUENCE [LARGE SCALE GENOMIC DNA]</scope>
    <source>
        <strain evidence="7">ATCC 22028 / DSM 70294 / BCRC 21397 / CBS 2163 / NBRC 10782 / NRRL Y-8283 / UCD 57-17</strain>
    </source>
</reference>
<evidence type="ECO:0000256" key="2">
    <source>
        <dbReference type="ARBA" id="ARBA00022448"/>
    </source>
</evidence>
<dbReference type="Pfam" id="PF22114">
    <property type="entry name" value="NUP120_helical_2"/>
    <property type="match status" value="1"/>
</dbReference>
<dbReference type="GO" id="GO:0031990">
    <property type="term" value="P:mRNA export from nucleus in response to heat stress"/>
    <property type="evidence" value="ECO:0007669"/>
    <property type="project" value="EnsemblFungi"/>
</dbReference>
<dbReference type="GO" id="GO:0034398">
    <property type="term" value="P:telomere tethering at nuclear periphery"/>
    <property type="evidence" value="ECO:0007669"/>
    <property type="project" value="EnsemblFungi"/>
</dbReference>
<accession>A7TTJ2</accession>
<dbReference type="InterPro" id="IPR059141">
    <property type="entry name" value="Beta-prop_Nup120_160"/>
</dbReference>
<dbReference type="GO" id="GO:0006302">
    <property type="term" value="P:double-strand break repair"/>
    <property type="evidence" value="ECO:0007669"/>
    <property type="project" value="EnsemblFungi"/>
</dbReference>
<dbReference type="InterPro" id="IPR021717">
    <property type="entry name" value="Nucleoporin_Nup160"/>
</dbReference>
<evidence type="ECO:0000259" key="5">
    <source>
        <dbReference type="Pfam" id="PF22114"/>
    </source>
</evidence>
<dbReference type="GO" id="GO:0031080">
    <property type="term" value="C:nuclear pore outer ring"/>
    <property type="evidence" value="ECO:0007669"/>
    <property type="project" value="EnsemblFungi"/>
</dbReference>
<dbReference type="FunCoup" id="A7TTJ2">
    <property type="interactions" value="189"/>
</dbReference>
<evidence type="ECO:0000313" key="6">
    <source>
        <dbReference type="EMBL" id="EDO14413.1"/>
    </source>
</evidence>
<dbReference type="GO" id="GO:0000781">
    <property type="term" value="C:chromosome, telomeric region"/>
    <property type="evidence" value="ECO:0007669"/>
    <property type="project" value="GOC"/>
</dbReference>
<evidence type="ECO:0000256" key="3">
    <source>
        <dbReference type="ARBA" id="ARBA00023242"/>
    </source>
</evidence>
<dbReference type="GO" id="GO:0045944">
    <property type="term" value="P:positive regulation of transcription by RNA polymerase II"/>
    <property type="evidence" value="ECO:0007669"/>
    <property type="project" value="EnsemblFungi"/>
</dbReference>
<dbReference type="GO" id="GO:0000055">
    <property type="term" value="P:ribosomal large subunit export from nucleus"/>
    <property type="evidence" value="ECO:0007669"/>
    <property type="project" value="EnsemblFungi"/>
</dbReference>
<evidence type="ECO:0000256" key="1">
    <source>
        <dbReference type="ARBA" id="ARBA00004123"/>
    </source>
</evidence>
<dbReference type="GO" id="GO:0031509">
    <property type="term" value="P:subtelomeric heterochromatin formation"/>
    <property type="evidence" value="ECO:0007669"/>
    <property type="project" value="EnsemblFungi"/>
</dbReference>
<dbReference type="GeneID" id="5542405"/>